<name>A0ACC2DV06_DIPCM</name>
<protein>
    <submittedName>
        <fullName evidence="1">Uncharacterized protein</fullName>
    </submittedName>
</protein>
<dbReference type="EMBL" id="CM055095">
    <property type="protein sequence ID" value="KAJ7558039.1"/>
    <property type="molecule type" value="Genomic_DNA"/>
</dbReference>
<keyword evidence="2" id="KW-1185">Reference proteome</keyword>
<accession>A0ACC2DV06</accession>
<organism evidence="1 2">
    <name type="scientific">Diphasiastrum complanatum</name>
    <name type="common">Issler's clubmoss</name>
    <name type="synonym">Lycopodium complanatum</name>
    <dbReference type="NCBI Taxonomy" id="34168"/>
    <lineage>
        <taxon>Eukaryota</taxon>
        <taxon>Viridiplantae</taxon>
        <taxon>Streptophyta</taxon>
        <taxon>Embryophyta</taxon>
        <taxon>Tracheophyta</taxon>
        <taxon>Lycopodiopsida</taxon>
        <taxon>Lycopodiales</taxon>
        <taxon>Lycopodiaceae</taxon>
        <taxon>Lycopodioideae</taxon>
        <taxon>Diphasiastrum</taxon>
    </lineage>
</organism>
<proteinExistence type="predicted"/>
<evidence type="ECO:0000313" key="1">
    <source>
        <dbReference type="EMBL" id="KAJ7558039.1"/>
    </source>
</evidence>
<sequence>MERESDRSRGGMEEAIQTNLQAQQDTDDVDDALDYESHRPSMNLVKDAAAHPSEQEVENLLLQGNYYFRLGLYEKAISTYNDAFKRRPIDPSLLLSNRCAAYCKFSQRLRKIPAASSEEHALYGLDPMSLVQLALKDVEKLLKLRSDWPKVYLRKGTALALLEQYDDAKDAFLTGLQLDPTSTSLQVSLQELTVEDEFTESEKLPLGSRKRARLQRSDDFDCTLCLKLLYNPVTTPCGHSFCRACLMQAMDHGNKCPMCRTVLFVSPKTYPLSVTLNNVIQRSFPEEYAERKAESDAITLAENEILPLFVMDFVLPHEKMGLNIFEPRYRLMVRRIMEGNHRMGMVGMDPQTGTIADVACEVEICECEPLPDGRFFLQVEGRRRCRITKTWEQDGYALFHSWCPCPPRLKCIPNIELFKSACTFGSCIVARFGT</sequence>
<comment type="caution">
    <text evidence="1">The sequence shown here is derived from an EMBL/GenBank/DDBJ whole genome shotgun (WGS) entry which is preliminary data.</text>
</comment>
<gene>
    <name evidence="1" type="ORF">O6H91_04G023100</name>
</gene>
<evidence type="ECO:0000313" key="2">
    <source>
        <dbReference type="Proteomes" id="UP001162992"/>
    </source>
</evidence>
<reference evidence="2" key="1">
    <citation type="journal article" date="2024" name="Proc. Natl. Acad. Sci. U.S.A.">
        <title>Extraordinary preservation of gene collinearity over three hundred million years revealed in homosporous lycophytes.</title>
        <authorList>
            <person name="Li C."/>
            <person name="Wickell D."/>
            <person name="Kuo L.Y."/>
            <person name="Chen X."/>
            <person name="Nie B."/>
            <person name="Liao X."/>
            <person name="Peng D."/>
            <person name="Ji J."/>
            <person name="Jenkins J."/>
            <person name="Williams M."/>
            <person name="Shu S."/>
            <person name="Plott C."/>
            <person name="Barry K."/>
            <person name="Rajasekar S."/>
            <person name="Grimwood J."/>
            <person name="Han X."/>
            <person name="Sun S."/>
            <person name="Hou Z."/>
            <person name="He W."/>
            <person name="Dai G."/>
            <person name="Sun C."/>
            <person name="Schmutz J."/>
            <person name="Leebens-Mack J.H."/>
            <person name="Li F.W."/>
            <person name="Wang L."/>
        </authorList>
    </citation>
    <scope>NUCLEOTIDE SEQUENCE [LARGE SCALE GENOMIC DNA]</scope>
    <source>
        <strain evidence="2">cv. PW_Plant_1</strain>
    </source>
</reference>
<dbReference type="Proteomes" id="UP001162992">
    <property type="component" value="Chromosome 4"/>
</dbReference>